<name>A0AAE0YAX5_9GAST</name>
<dbReference type="AlphaFoldDB" id="A0AAE0YAX5"/>
<organism evidence="2 3">
    <name type="scientific">Elysia crispata</name>
    <name type="common">lettuce slug</name>
    <dbReference type="NCBI Taxonomy" id="231223"/>
    <lineage>
        <taxon>Eukaryota</taxon>
        <taxon>Metazoa</taxon>
        <taxon>Spiralia</taxon>
        <taxon>Lophotrochozoa</taxon>
        <taxon>Mollusca</taxon>
        <taxon>Gastropoda</taxon>
        <taxon>Heterobranchia</taxon>
        <taxon>Euthyneura</taxon>
        <taxon>Panpulmonata</taxon>
        <taxon>Sacoglossa</taxon>
        <taxon>Placobranchoidea</taxon>
        <taxon>Plakobranchidae</taxon>
        <taxon>Elysia</taxon>
    </lineage>
</organism>
<proteinExistence type="predicted"/>
<accession>A0AAE0YAX5</accession>
<gene>
    <name evidence="2" type="ORF">RRG08_045390</name>
</gene>
<comment type="caution">
    <text evidence="2">The sequence shown here is derived from an EMBL/GenBank/DDBJ whole genome shotgun (WGS) entry which is preliminary data.</text>
</comment>
<reference evidence="2" key="1">
    <citation type="journal article" date="2023" name="G3 (Bethesda)">
        <title>A reference genome for the long-term kleptoplast-retaining sea slug Elysia crispata morphotype clarki.</title>
        <authorList>
            <person name="Eastman K.E."/>
            <person name="Pendleton A.L."/>
            <person name="Shaikh M.A."/>
            <person name="Suttiyut T."/>
            <person name="Ogas R."/>
            <person name="Tomko P."/>
            <person name="Gavelis G."/>
            <person name="Widhalm J.R."/>
            <person name="Wisecaver J.H."/>
        </authorList>
    </citation>
    <scope>NUCLEOTIDE SEQUENCE</scope>
    <source>
        <strain evidence="2">ECLA1</strain>
    </source>
</reference>
<keyword evidence="3" id="KW-1185">Reference proteome</keyword>
<protein>
    <submittedName>
        <fullName evidence="2">Uncharacterized protein</fullName>
    </submittedName>
</protein>
<evidence type="ECO:0000313" key="2">
    <source>
        <dbReference type="EMBL" id="KAK3739163.1"/>
    </source>
</evidence>
<feature type="region of interest" description="Disordered" evidence="1">
    <location>
        <begin position="1"/>
        <end position="24"/>
    </location>
</feature>
<sequence>MKDKLEENWRVPDGSTVKEKSESPDRISLKGCLVGIPSRRSVVDQDTVPESLPRHAEGVWSDESHVTDNIHIPAVDQGRNDRRKDKGLSFRSSIKSFESEWQDNERPTHLVNSISWGIGEDNNTHVRTNKEVIKQLKAGWYLYKVVVNSGEVTYEVFMSKQFLLPVLD</sequence>
<dbReference type="EMBL" id="JAWDGP010006549">
    <property type="protein sequence ID" value="KAK3739163.1"/>
    <property type="molecule type" value="Genomic_DNA"/>
</dbReference>
<evidence type="ECO:0000256" key="1">
    <source>
        <dbReference type="SAM" id="MobiDB-lite"/>
    </source>
</evidence>
<dbReference type="Proteomes" id="UP001283361">
    <property type="component" value="Unassembled WGS sequence"/>
</dbReference>
<evidence type="ECO:0000313" key="3">
    <source>
        <dbReference type="Proteomes" id="UP001283361"/>
    </source>
</evidence>